<dbReference type="KEGG" id="ftj:FTUN_8837"/>
<organism evidence="1 2">
    <name type="scientific">Frigoriglobus tundricola</name>
    <dbReference type="NCBI Taxonomy" id="2774151"/>
    <lineage>
        <taxon>Bacteria</taxon>
        <taxon>Pseudomonadati</taxon>
        <taxon>Planctomycetota</taxon>
        <taxon>Planctomycetia</taxon>
        <taxon>Gemmatales</taxon>
        <taxon>Gemmataceae</taxon>
        <taxon>Frigoriglobus</taxon>
    </lineage>
</organism>
<dbReference type="RefSeq" id="WP_171475793.1">
    <property type="nucleotide sequence ID" value="NZ_CP053452.2"/>
</dbReference>
<name>A0A6M5Z467_9BACT</name>
<evidence type="ECO:0000313" key="2">
    <source>
        <dbReference type="Proteomes" id="UP000503447"/>
    </source>
</evidence>
<dbReference type="Proteomes" id="UP000503447">
    <property type="component" value="Chromosome"/>
</dbReference>
<gene>
    <name evidence="1" type="ORF">FTUN_8837</name>
</gene>
<keyword evidence="2" id="KW-1185">Reference proteome</keyword>
<evidence type="ECO:0000313" key="1">
    <source>
        <dbReference type="EMBL" id="QJX01198.1"/>
    </source>
</evidence>
<proteinExistence type="predicted"/>
<sequence>MSEFRFEGGPLDGFTVAHPEVNLVADSLPPITAGRSFLSLPSLDQCERILRGELTKAGVQGPYHVYELFSRGEGAVVFRSSPDGLASAFAERDAPLEEEAQNRRQEFENLADEFTRRVREFQFTSDSVVELLMYYADDQGNPIPEPQRTELSTPLILKGFPSDEATRAGALRMYVKNVIDNIDSLVRGATPLPIPVNDGTGRKVRYLTFELEIRAL</sequence>
<dbReference type="AlphaFoldDB" id="A0A6M5Z467"/>
<protein>
    <submittedName>
        <fullName evidence="1">Uncharacterized protein</fullName>
    </submittedName>
</protein>
<dbReference type="EMBL" id="CP053452">
    <property type="protein sequence ID" value="QJX01198.1"/>
    <property type="molecule type" value="Genomic_DNA"/>
</dbReference>
<accession>A0A6M5Z467</accession>
<reference evidence="2" key="1">
    <citation type="submission" date="2020-05" db="EMBL/GenBank/DDBJ databases">
        <title>Frigoriglobus tundricola gen. nov., sp. nov., a psychrotolerant cellulolytic planctomycete of the family Gemmataceae with two divergent copies of 16S rRNA gene.</title>
        <authorList>
            <person name="Kulichevskaya I.S."/>
            <person name="Ivanova A.A."/>
            <person name="Naumoff D.G."/>
            <person name="Beletsky A.V."/>
            <person name="Rijpstra W.I.C."/>
            <person name="Sinninghe Damste J.S."/>
            <person name="Mardanov A.V."/>
            <person name="Ravin N.V."/>
            <person name="Dedysh S.N."/>
        </authorList>
    </citation>
    <scope>NUCLEOTIDE SEQUENCE [LARGE SCALE GENOMIC DNA]</scope>
    <source>
        <strain evidence="2">PL17</strain>
    </source>
</reference>